<keyword evidence="3" id="KW-1185">Reference proteome</keyword>
<name>A0AAV4M3W6_CAEEX</name>
<gene>
    <name evidence="2" type="ORF">CEXT_380471</name>
</gene>
<evidence type="ECO:0000313" key="2">
    <source>
        <dbReference type="EMBL" id="GIX66545.1"/>
    </source>
</evidence>
<comment type="caution">
    <text evidence="2">The sequence shown here is derived from an EMBL/GenBank/DDBJ whole genome shotgun (WGS) entry which is preliminary data.</text>
</comment>
<feature type="compositionally biased region" description="Basic and acidic residues" evidence="1">
    <location>
        <begin position="1"/>
        <end position="33"/>
    </location>
</feature>
<dbReference type="Proteomes" id="UP001054945">
    <property type="component" value="Unassembled WGS sequence"/>
</dbReference>
<proteinExistence type="predicted"/>
<reference evidence="2 3" key="1">
    <citation type="submission" date="2021-06" db="EMBL/GenBank/DDBJ databases">
        <title>Caerostris extrusa draft genome.</title>
        <authorList>
            <person name="Kono N."/>
            <person name="Arakawa K."/>
        </authorList>
    </citation>
    <scope>NUCLEOTIDE SEQUENCE [LARGE SCALE GENOMIC DNA]</scope>
</reference>
<evidence type="ECO:0000256" key="1">
    <source>
        <dbReference type="SAM" id="MobiDB-lite"/>
    </source>
</evidence>
<sequence>MRKGDLENDQKESKDDQKESGDVQEKTKNDQKKSVKSLPETIFDAEKIKEAILNIWLSKLKSQKRKPSDSTRHFQKGKPSKNIVVKLDQSLNNKLVKKESSCG</sequence>
<feature type="region of interest" description="Disordered" evidence="1">
    <location>
        <begin position="1"/>
        <end position="39"/>
    </location>
</feature>
<accession>A0AAV4M3W6</accession>
<dbReference type="AlphaFoldDB" id="A0AAV4M3W6"/>
<protein>
    <submittedName>
        <fullName evidence="2">Uncharacterized protein</fullName>
    </submittedName>
</protein>
<organism evidence="2 3">
    <name type="scientific">Caerostris extrusa</name>
    <name type="common">Bark spider</name>
    <name type="synonym">Caerostris bankana</name>
    <dbReference type="NCBI Taxonomy" id="172846"/>
    <lineage>
        <taxon>Eukaryota</taxon>
        <taxon>Metazoa</taxon>
        <taxon>Ecdysozoa</taxon>
        <taxon>Arthropoda</taxon>
        <taxon>Chelicerata</taxon>
        <taxon>Arachnida</taxon>
        <taxon>Araneae</taxon>
        <taxon>Araneomorphae</taxon>
        <taxon>Entelegynae</taxon>
        <taxon>Araneoidea</taxon>
        <taxon>Araneidae</taxon>
        <taxon>Caerostris</taxon>
    </lineage>
</organism>
<evidence type="ECO:0000313" key="3">
    <source>
        <dbReference type="Proteomes" id="UP001054945"/>
    </source>
</evidence>
<feature type="region of interest" description="Disordered" evidence="1">
    <location>
        <begin position="61"/>
        <end position="83"/>
    </location>
</feature>
<dbReference type="EMBL" id="BPLR01001802">
    <property type="protein sequence ID" value="GIX66545.1"/>
    <property type="molecule type" value="Genomic_DNA"/>
</dbReference>